<protein>
    <submittedName>
        <fullName evidence="2">Uncharacterized protein</fullName>
    </submittedName>
</protein>
<reference evidence="2" key="2">
    <citation type="submission" date="2023-06" db="EMBL/GenBank/DDBJ databases">
        <authorList>
            <person name="Ma L."/>
            <person name="Liu K.-W."/>
            <person name="Li Z."/>
            <person name="Hsiao Y.-Y."/>
            <person name="Qi Y."/>
            <person name="Fu T."/>
            <person name="Tang G."/>
            <person name="Zhang D."/>
            <person name="Sun W.-H."/>
            <person name="Liu D.-K."/>
            <person name="Li Y."/>
            <person name="Chen G.-Z."/>
            <person name="Liu X.-D."/>
            <person name="Liao X.-Y."/>
            <person name="Jiang Y.-T."/>
            <person name="Yu X."/>
            <person name="Hao Y."/>
            <person name="Huang J."/>
            <person name="Zhao X.-W."/>
            <person name="Ke S."/>
            <person name="Chen Y.-Y."/>
            <person name="Wu W.-L."/>
            <person name="Hsu J.-L."/>
            <person name="Lin Y.-F."/>
            <person name="Huang M.-D."/>
            <person name="Li C.-Y."/>
            <person name="Huang L."/>
            <person name="Wang Z.-W."/>
            <person name="Zhao X."/>
            <person name="Zhong W.-Y."/>
            <person name="Peng D.-H."/>
            <person name="Ahmad S."/>
            <person name="Lan S."/>
            <person name="Zhang J.-S."/>
            <person name="Tsai W.-C."/>
            <person name="Van De Peer Y."/>
            <person name="Liu Z.-J."/>
        </authorList>
    </citation>
    <scope>NUCLEOTIDE SEQUENCE</scope>
    <source>
        <strain evidence="2">SCP</strain>
        <tissue evidence="2">Leaves</tissue>
    </source>
</reference>
<accession>A0AAV9BXK5</accession>
<keyword evidence="3" id="KW-1185">Reference proteome</keyword>
<feature type="region of interest" description="Disordered" evidence="1">
    <location>
        <begin position="135"/>
        <end position="172"/>
    </location>
</feature>
<reference evidence="2" key="1">
    <citation type="journal article" date="2023" name="Nat. Commun.">
        <title>Diploid and tetraploid genomes of Acorus and the evolution of monocots.</title>
        <authorList>
            <person name="Ma L."/>
            <person name="Liu K.W."/>
            <person name="Li Z."/>
            <person name="Hsiao Y.Y."/>
            <person name="Qi Y."/>
            <person name="Fu T."/>
            <person name="Tang G.D."/>
            <person name="Zhang D."/>
            <person name="Sun W.H."/>
            <person name="Liu D.K."/>
            <person name="Li Y."/>
            <person name="Chen G.Z."/>
            <person name="Liu X.D."/>
            <person name="Liao X.Y."/>
            <person name="Jiang Y.T."/>
            <person name="Yu X."/>
            <person name="Hao Y."/>
            <person name="Huang J."/>
            <person name="Zhao X.W."/>
            <person name="Ke S."/>
            <person name="Chen Y.Y."/>
            <person name="Wu W.L."/>
            <person name="Hsu J.L."/>
            <person name="Lin Y.F."/>
            <person name="Huang M.D."/>
            <person name="Li C.Y."/>
            <person name="Huang L."/>
            <person name="Wang Z.W."/>
            <person name="Zhao X."/>
            <person name="Zhong W.Y."/>
            <person name="Peng D.H."/>
            <person name="Ahmad S."/>
            <person name="Lan S."/>
            <person name="Zhang J.S."/>
            <person name="Tsai W.C."/>
            <person name="Van de Peer Y."/>
            <person name="Liu Z.J."/>
        </authorList>
    </citation>
    <scope>NUCLEOTIDE SEQUENCE</scope>
    <source>
        <strain evidence="2">SCP</strain>
    </source>
</reference>
<evidence type="ECO:0000313" key="3">
    <source>
        <dbReference type="Proteomes" id="UP001179952"/>
    </source>
</evidence>
<name>A0AAV9BXK5_ACOGR</name>
<feature type="compositionally biased region" description="Basic and acidic residues" evidence="1">
    <location>
        <begin position="135"/>
        <end position="153"/>
    </location>
</feature>
<sequence>MFWRTVRLPTQESSKYGSPQPIGSPFNRNGVLESCEGTLGVDVMSILILLANGLSSLGYKLESCEGTLGVDRTRNKENCEPTVLKTLASRRDAIAFFTTSLAATFLSINQAEARTVKPETRRKIWEKLDKLREKGGALKQKSDSSADDNGEKKKLPKFQNVLTGPPIINASF</sequence>
<evidence type="ECO:0000313" key="2">
    <source>
        <dbReference type="EMBL" id="KAK1281360.1"/>
    </source>
</evidence>
<organism evidence="2 3">
    <name type="scientific">Acorus gramineus</name>
    <name type="common">Dwarf sweet flag</name>
    <dbReference type="NCBI Taxonomy" id="55184"/>
    <lineage>
        <taxon>Eukaryota</taxon>
        <taxon>Viridiplantae</taxon>
        <taxon>Streptophyta</taxon>
        <taxon>Embryophyta</taxon>
        <taxon>Tracheophyta</taxon>
        <taxon>Spermatophyta</taxon>
        <taxon>Magnoliopsida</taxon>
        <taxon>Liliopsida</taxon>
        <taxon>Acoraceae</taxon>
        <taxon>Acorus</taxon>
    </lineage>
</organism>
<evidence type="ECO:0000256" key="1">
    <source>
        <dbReference type="SAM" id="MobiDB-lite"/>
    </source>
</evidence>
<feature type="region of interest" description="Disordered" evidence="1">
    <location>
        <begin position="1"/>
        <end position="20"/>
    </location>
</feature>
<feature type="compositionally biased region" description="Polar residues" evidence="1">
    <location>
        <begin position="8"/>
        <end position="17"/>
    </location>
</feature>
<dbReference type="EMBL" id="JAUJYN010000001">
    <property type="protein sequence ID" value="KAK1281360.1"/>
    <property type="molecule type" value="Genomic_DNA"/>
</dbReference>
<comment type="caution">
    <text evidence="2">The sequence shown here is derived from an EMBL/GenBank/DDBJ whole genome shotgun (WGS) entry which is preliminary data.</text>
</comment>
<dbReference type="Proteomes" id="UP001179952">
    <property type="component" value="Unassembled WGS sequence"/>
</dbReference>
<gene>
    <name evidence="2" type="ORF">QJS04_geneDACA002913</name>
</gene>
<dbReference type="AlphaFoldDB" id="A0AAV9BXK5"/>
<proteinExistence type="predicted"/>